<dbReference type="AlphaFoldDB" id="W6QLN9"/>
<feature type="region of interest" description="Disordered" evidence="1">
    <location>
        <begin position="48"/>
        <end position="72"/>
    </location>
</feature>
<evidence type="ECO:0000313" key="2">
    <source>
        <dbReference type="EMBL" id="CDM30482.1"/>
    </source>
</evidence>
<keyword evidence="3" id="KW-1185">Reference proteome</keyword>
<name>W6QLN9_PENRF</name>
<protein>
    <submittedName>
        <fullName evidence="2">Genomic scaffold, ProqFM164S02</fullName>
    </submittedName>
</protein>
<sequence length="104" mass="11681">MEKEETPLFDYSEFDVAALCHLASKLRREITPKNPAVESIYLTEHIPRSDPSEEILPNEGIVPKTSHQTYPTEAMSPKIPRLLQARSLEQQSTQVEVCTGDGSK</sequence>
<dbReference type="EMBL" id="HG792016">
    <property type="protein sequence ID" value="CDM30482.1"/>
    <property type="molecule type" value="Genomic_DNA"/>
</dbReference>
<evidence type="ECO:0000313" key="3">
    <source>
        <dbReference type="Proteomes" id="UP000030686"/>
    </source>
</evidence>
<gene>
    <name evidence="2" type="ORF">PROQFM164_S02g000631</name>
</gene>
<reference evidence="2" key="1">
    <citation type="journal article" date="2014" name="Nat. Commun.">
        <title>Multiple recent horizontal transfers of a large genomic region in cheese making fungi.</title>
        <authorList>
            <person name="Cheeseman K."/>
            <person name="Ropars J."/>
            <person name="Renault P."/>
            <person name="Dupont J."/>
            <person name="Gouzy J."/>
            <person name="Branca A."/>
            <person name="Abraham A.L."/>
            <person name="Ceppi M."/>
            <person name="Conseiller E."/>
            <person name="Debuchy R."/>
            <person name="Malagnac F."/>
            <person name="Goarin A."/>
            <person name="Silar P."/>
            <person name="Lacoste S."/>
            <person name="Sallet E."/>
            <person name="Bensimon A."/>
            <person name="Giraud T."/>
            <person name="Brygoo Y."/>
        </authorList>
    </citation>
    <scope>NUCLEOTIDE SEQUENCE [LARGE SCALE GENOMIC DNA]</scope>
    <source>
        <strain evidence="2">FM164</strain>
    </source>
</reference>
<organism evidence="2 3">
    <name type="scientific">Penicillium roqueforti (strain FM164)</name>
    <dbReference type="NCBI Taxonomy" id="1365484"/>
    <lineage>
        <taxon>Eukaryota</taxon>
        <taxon>Fungi</taxon>
        <taxon>Dikarya</taxon>
        <taxon>Ascomycota</taxon>
        <taxon>Pezizomycotina</taxon>
        <taxon>Eurotiomycetes</taxon>
        <taxon>Eurotiomycetidae</taxon>
        <taxon>Eurotiales</taxon>
        <taxon>Aspergillaceae</taxon>
        <taxon>Penicillium</taxon>
    </lineage>
</organism>
<proteinExistence type="predicted"/>
<accession>W6QLN9</accession>
<evidence type="ECO:0000256" key="1">
    <source>
        <dbReference type="SAM" id="MobiDB-lite"/>
    </source>
</evidence>
<dbReference type="Proteomes" id="UP000030686">
    <property type="component" value="Unassembled WGS sequence"/>
</dbReference>